<dbReference type="HAMAP" id="MF_01369_B">
    <property type="entry name" value="Ribosomal_uL23_B"/>
    <property type="match status" value="1"/>
</dbReference>
<proteinExistence type="inferred from homology"/>
<dbReference type="NCBIfam" id="NF004363">
    <property type="entry name" value="PRK05738.2-4"/>
    <property type="match status" value="1"/>
</dbReference>
<dbReference type="Pfam" id="PF00276">
    <property type="entry name" value="Ribosomal_L23"/>
    <property type="match status" value="1"/>
</dbReference>
<evidence type="ECO:0000313" key="8">
    <source>
        <dbReference type="EMBL" id="QAA76436.1"/>
    </source>
</evidence>
<dbReference type="KEGG" id="bih:BIP78_0670"/>
<evidence type="ECO:0000256" key="2">
    <source>
        <dbReference type="ARBA" id="ARBA00022730"/>
    </source>
</evidence>
<keyword evidence="3 6" id="KW-0694">RNA-binding</keyword>
<evidence type="ECO:0000256" key="7">
    <source>
        <dbReference type="RuleBase" id="RU003934"/>
    </source>
</evidence>
<evidence type="ECO:0000256" key="6">
    <source>
        <dbReference type="HAMAP-Rule" id="MF_01369"/>
    </source>
</evidence>
<evidence type="ECO:0000313" key="9">
    <source>
        <dbReference type="Proteomes" id="UP000287233"/>
    </source>
</evidence>
<protein>
    <recommendedName>
        <fullName evidence="6">Large ribosomal subunit protein uL23</fullName>
    </recommendedName>
</protein>
<reference evidence="9" key="1">
    <citation type="submission" date="2018-12" db="EMBL/GenBank/DDBJ databases">
        <title>Complete genome sequence of an uncultured bacterium of the candidate phylum Bipolaricaulota.</title>
        <authorList>
            <person name="Kadnikov V.V."/>
            <person name="Mardanov A.V."/>
            <person name="Beletsky A.V."/>
            <person name="Frank Y.A."/>
            <person name="Karnachuk O.V."/>
            <person name="Ravin N.V."/>
        </authorList>
    </citation>
    <scope>NUCLEOTIDE SEQUENCE [LARGE SCALE GENOMIC DNA]</scope>
</reference>
<dbReference type="GO" id="GO:0005840">
    <property type="term" value="C:ribosome"/>
    <property type="evidence" value="ECO:0007669"/>
    <property type="project" value="UniProtKB-KW"/>
</dbReference>
<dbReference type="InterPro" id="IPR012677">
    <property type="entry name" value="Nucleotide-bd_a/b_plait_sf"/>
</dbReference>
<comment type="function">
    <text evidence="6">One of the early assembly proteins it binds 23S rRNA. One of the proteins that surrounds the polypeptide exit tunnel on the outside of the ribosome. Forms the main docking site for trigger factor binding to the ribosome.</text>
</comment>
<name>A0A410FTS2_BIPS1</name>
<keyword evidence="5 6" id="KW-0687">Ribonucleoprotein</keyword>
<dbReference type="PROSITE" id="PS00050">
    <property type="entry name" value="RIBOSOMAL_L23"/>
    <property type="match status" value="1"/>
</dbReference>
<dbReference type="GO" id="GO:1990904">
    <property type="term" value="C:ribonucleoprotein complex"/>
    <property type="evidence" value="ECO:0007669"/>
    <property type="project" value="UniProtKB-KW"/>
</dbReference>
<comment type="similarity">
    <text evidence="1 6 7">Belongs to the universal ribosomal protein uL23 family.</text>
</comment>
<dbReference type="SUPFAM" id="SSF54189">
    <property type="entry name" value="Ribosomal proteins S24e, L23 and L15e"/>
    <property type="match status" value="1"/>
</dbReference>
<evidence type="ECO:0000256" key="1">
    <source>
        <dbReference type="ARBA" id="ARBA00006700"/>
    </source>
</evidence>
<sequence length="99" mass="11308">MAEREIHLEDVVLRPVLSEKTWRGMEDGKYTFEVAADAGKNEIRSAVEGLFGVKVARVWVMNRSGKPRRTRMDRRHGRTRGERRAIVKLAPGHKIDIVG</sequence>
<dbReference type="InterPro" id="IPR012678">
    <property type="entry name" value="Ribosomal_uL23/eL15/eS24_sf"/>
</dbReference>
<dbReference type="AlphaFoldDB" id="A0A410FTS2"/>
<dbReference type="Gene3D" id="3.30.70.330">
    <property type="match status" value="1"/>
</dbReference>
<dbReference type="GO" id="GO:0003735">
    <property type="term" value="F:structural constituent of ribosome"/>
    <property type="evidence" value="ECO:0007669"/>
    <property type="project" value="InterPro"/>
</dbReference>
<dbReference type="GO" id="GO:0006412">
    <property type="term" value="P:translation"/>
    <property type="evidence" value="ECO:0007669"/>
    <property type="project" value="UniProtKB-UniRule"/>
</dbReference>
<dbReference type="Proteomes" id="UP000287233">
    <property type="component" value="Chromosome"/>
</dbReference>
<keyword evidence="2 6" id="KW-0699">rRNA-binding</keyword>
<accession>A0A410FTS2</accession>
<dbReference type="EMBL" id="CP034928">
    <property type="protein sequence ID" value="QAA76436.1"/>
    <property type="molecule type" value="Genomic_DNA"/>
</dbReference>
<evidence type="ECO:0000256" key="5">
    <source>
        <dbReference type="ARBA" id="ARBA00023274"/>
    </source>
</evidence>
<comment type="subunit">
    <text evidence="6">Part of the 50S ribosomal subunit. Contacts protein L29, and trigger factor when it is bound to the ribosome.</text>
</comment>
<gene>
    <name evidence="6" type="primary">rplW</name>
    <name evidence="8" type="ORF">BIP78_0670</name>
</gene>
<organism evidence="8 9">
    <name type="scientific">Bipolaricaulis sibiricus</name>
    <dbReference type="NCBI Taxonomy" id="2501609"/>
    <lineage>
        <taxon>Bacteria</taxon>
        <taxon>Candidatus Bipolaricaulota</taxon>
        <taxon>Candidatus Bipolaricaulia</taxon>
        <taxon>Candidatus Bipolaricaulales</taxon>
        <taxon>Candidatus Bipolaricaulaceae</taxon>
        <taxon>Candidatus Bipolaricaulis</taxon>
    </lineage>
</organism>
<keyword evidence="4 6" id="KW-0689">Ribosomal protein</keyword>
<evidence type="ECO:0000256" key="3">
    <source>
        <dbReference type="ARBA" id="ARBA00022884"/>
    </source>
</evidence>
<dbReference type="InterPro" id="IPR013025">
    <property type="entry name" value="Ribosomal_uL23-like"/>
</dbReference>
<evidence type="ECO:0000256" key="4">
    <source>
        <dbReference type="ARBA" id="ARBA00022980"/>
    </source>
</evidence>
<dbReference type="GO" id="GO:0019843">
    <property type="term" value="F:rRNA binding"/>
    <property type="evidence" value="ECO:0007669"/>
    <property type="project" value="UniProtKB-UniRule"/>
</dbReference>
<dbReference type="InterPro" id="IPR001014">
    <property type="entry name" value="Ribosomal_uL23_CS"/>
</dbReference>